<keyword evidence="1" id="KW-1133">Transmembrane helix</keyword>
<evidence type="ECO:0000256" key="1">
    <source>
        <dbReference type="SAM" id="Phobius"/>
    </source>
</evidence>
<accession>A0A2Z6RBV5</accession>
<keyword evidence="3" id="KW-1185">Reference proteome</keyword>
<dbReference type="EMBL" id="BEXD01000779">
    <property type="protein sequence ID" value="GBB90118.1"/>
    <property type="molecule type" value="Genomic_DNA"/>
</dbReference>
<organism evidence="2 3">
    <name type="scientific">Rhizophagus clarus</name>
    <dbReference type="NCBI Taxonomy" id="94130"/>
    <lineage>
        <taxon>Eukaryota</taxon>
        <taxon>Fungi</taxon>
        <taxon>Fungi incertae sedis</taxon>
        <taxon>Mucoromycota</taxon>
        <taxon>Glomeromycotina</taxon>
        <taxon>Glomeromycetes</taxon>
        <taxon>Glomerales</taxon>
        <taxon>Glomeraceae</taxon>
        <taxon>Rhizophagus</taxon>
    </lineage>
</organism>
<protein>
    <submittedName>
        <fullName evidence="2">Uncharacterized protein</fullName>
    </submittedName>
</protein>
<reference evidence="2 3" key="1">
    <citation type="submission" date="2017-11" db="EMBL/GenBank/DDBJ databases">
        <title>The genome of Rhizophagus clarus HR1 reveals common genetic basis of auxotrophy among arbuscular mycorrhizal fungi.</title>
        <authorList>
            <person name="Kobayashi Y."/>
        </authorList>
    </citation>
    <scope>NUCLEOTIDE SEQUENCE [LARGE SCALE GENOMIC DNA]</scope>
    <source>
        <strain evidence="2 3">HR1</strain>
    </source>
</reference>
<proteinExistence type="predicted"/>
<feature type="transmembrane region" description="Helical" evidence="1">
    <location>
        <begin position="15"/>
        <end position="39"/>
    </location>
</feature>
<evidence type="ECO:0000313" key="2">
    <source>
        <dbReference type="EMBL" id="GBB90118.1"/>
    </source>
</evidence>
<keyword evidence="1" id="KW-0812">Transmembrane</keyword>
<keyword evidence="1" id="KW-0472">Membrane</keyword>
<sequence length="106" mass="12174">MSLTTMPVAPIQYSYIYISLSDHIFLMVFEITGIIKFHLKSRFGIVLLFRSMINISITSCDIYMNCLFLSALTLHFYYFIVFLDVDESSGFGLDVISTILTFQSTE</sequence>
<gene>
    <name evidence="2" type="ORF">RclHR1_00170022</name>
</gene>
<evidence type="ECO:0000313" key="3">
    <source>
        <dbReference type="Proteomes" id="UP000247702"/>
    </source>
</evidence>
<name>A0A2Z6RBV5_9GLOM</name>
<dbReference type="Proteomes" id="UP000247702">
    <property type="component" value="Unassembled WGS sequence"/>
</dbReference>
<comment type="caution">
    <text evidence="2">The sequence shown here is derived from an EMBL/GenBank/DDBJ whole genome shotgun (WGS) entry which is preliminary data.</text>
</comment>
<dbReference type="AlphaFoldDB" id="A0A2Z6RBV5"/>
<feature type="transmembrane region" description="Helical" evidence="1">
    <location>
        <begin position="60"/>
        <end position="80"/>
    </location>
</feature>